<dbReference type="EMBL" id="JADCNM010000009">
    <property type="protein sequence ID" value="KAG0467770.1"/>
    <property type="molecule type" value="Genomic_DNA"/>
</dbReference>
<organism evidence="2 3">
    <name type="scientific">Vanilla planifolia</name>
    <name type="common">Vanilla</name>
    <dbReference type="NCBI Taxonomy" id="51239"/>
    <lineage>
        <taxon>Eukaryota</taxon>
        <taxon>Viridiplantae</taxon>
        <taxon>Streptophyta</taxon>
        <taxon>Embryophyta</taxon>
        <taxon>Tracheophyta</taxon>
        <taxon>Spermatophyta</taxon>
        <taxon>Magnoliopsida</taxon>
        <taxon>Liliopsida</taxon>
        <taxon>Asparagales</taxon>
        <taxon>Orchidaceae</taxon>
        <taxon>Vanilloideae</taxon>
        <taxon>Vanilleae</taxon>
        <taxon>Vanilla</taxon>
    </lineage>
</organism>
<proteinExistence type="predicted"/>
<evidence type="ECO:0000313" key="3">
    <source>
        <dbReference type="Proteomes" id="UP000639772"/>
    </source>
</evidence>
<sequence>MTVIRRNVKRTNGRRLPSRASRDTGLGFQGGRDPPLLRSYLGTKGQRLIVIRQPYTLQQAPRINMKRVPQN</sequence>
<evidence type="ECO:0000313" key="2">
    <source>
        <dbReference type="EMBL" id="KAG0467770.1"/>
    </source>
</evidence>
<reference evidence="2 3" key="1">
    <citation type="journal article" date="2020" name="Nat. Food">
        <title>A phased Vanilla planifolia genome enables genetic improvement of flavour and production.</title>
        <authorList>
            <person name="Hasing T."/>
            <person name="Tang H."/>
            <person name="Brym M."/>
            <person name="Khazi F."/>
            <person name="Huang T."/>
            <person name="Chambers A.H."/>
        </authorList>
    </citation>
    <scope>NUCLEOTIDE SEQUENCE [LARGE SCALE GENOMIC DNA]</scope>
    <source>
        <tissue evidence="2">Leaf</tissue>
    </source>
</reference>
<evidence type="ECO:0000256" key="1">
    <source>
        <dbReference type="SAM" id="MobiDB-lite"/>
    </source>
</evidence>
<protein>
    <submittedName>
        <fullName evidence="2">Uncharacterized protein</fullName>
    </submittedName>
</protein>
<comment type="caution">
    <text evidence="2">The sequence shown here is derived from an EMBL/GenBank/DDBJ whole genome shotgun (WGS) entry which is preliminary data.</text>
</comment>
<feature type="region of interest" description="Disordered" evidence="1">
    <location>
        <begin position="1"/>
        <end position="34"/>
    </location>
</feature>
<accession>A0A835UPB0</accession>
<dbReference type="Proteomes" id="UP000639772">
    <property type="component" value="Chromosome 9"/>
</dbReference>
<feature type="compositionally biased region" description="Basic residues" evidence="1">
    <location>
        <begin position="1"/>
        <end position="17"/>
    </location>
</feature>
<name>A0A835UPB0_VANPL</name>
<dbReference type="AlphaFoldDB" id="A0A835UPB0"/>
<gene>
    <name evidence="2" type="ORF">HPP92_017098</name>
</gene>